<sequence>MSRSNDKQATFENQKPECSRSPRPQYLFQDPRQRLRHYKSQGRPFDPNIDLDGYRFHNSLEQDPPNLMGRTLDILGEVERERRIVMERARTAPSTSCEYKQNKERPSLKVSRNIGMTRCRLPNTRVQNGHVGGYATDWDNESRPSVAGRSTMRVLAPLHIDPNTRALPSPDVARRLESSKSPSSPIAFHRPANNTGIQQIFETTSGMPEGRTFKQPFDHSDIDMGEDTSVNDLTFDAPNADSTHYSIVNELEAPDANNKEFPLKSTNNVAMVSQIEAPQLHLQEQSKGQGPEDFPYSPNVNDNRQRIAHSADFNGSGKHDSWTYGYSGNGRGTQPCPNSSLPHAVAGTNICANQDPHLDGTSNGESKCARKGAAPPTPYEMMNSITNNTMSLRYHPEGINSSVHGRITHRTLTSNPFAECSKQKRCGRVQFSGSHHAEVRNPRKARLLKNQIENLVEDSYCPGLIQATLDGIENFNEHSMNMTLRNAETLPDFNETSMRLQEEDPMTLLEAFAIRIDKERSITLASDEPSACIEKHFATQVQSELNQSVKCLLVSETLFNQNYLDKSHSSSLRTNIEKYEYSLHAFCPEIQCISYVGHTEGINESSN</sequence>
<dbReference type="Proteomes" id="UP001652621">
    <property type="component" value="Unplaced"/>
</dbReference>
<gene>
    <name evidence="3" type="primary">LOC101892524</name>
</gene>
<dbReference type="OrthoDB" id="8062712at2759"/>
<accession>A0A9J7IG01</accession>
<name>A0A9J7IG01_MUSDO</name>
<evidence type="ECO:0000313" key="2">
    <source>
        <dbReference type="Proteomes" id="UP001652621"/>
    </source>
</evidence>
<feature type="region of interest" description="Disordered" evidence="1">
    <location>
        <begin position="174"/>
        <end position="195"/>
    </location>
</feature>
<dbReference type="VEuPathDB" id="VectorBase:MDOMA2_002059"/>
<dbReference type="AlphaFoldDB" id="A0A9J7IG01"/>
<evidence type="ECO:0000256" key="1">
    <source>
        <dbReference type="SAM" id="MobiDB-lite"/>
    </source>
</evidence>
<dbReference type="GeneID" id="101892524"/>
<proteinExistence type="predicted"/>
<organism evidence="2 3">
    <name type="scientific">Musca domestica</name>
    <name type="common">House fly</name>
    <dbReference type="NCBI Taxonomy" id="7370"/>
    <lineage>
        <taxon>Eukaryota</taxon>
        <taxon>Metazoa</taxon>
        <taxon>Ecdysozoa</taxon>
        <taxon>Arthropoda</taxon>
        <taxon>Hexapoda</taxon>
        <taxon>Insecta</taxon>
        <taxon>Pterygota</taxon>
        <taxon>Neoptera</taxon>
        <taxon>Endopterygota</taxon>
        <taxon>Diptera</taxon>
        <taxon>Brachycera</taxon>
        <taxon>Muscomorpha</taxon>
        <taxon>Muscoidea</taxon>
        <taxon>Muscidae</taxon>
        <taxon>Musca</taxon>
    </lineage>
</organism>
<dbReference type="RefSeq" id="XP_019894918.2">
    <property type="nucleotide sequence ID" value="XM_020039359.2"/>
</dbReference>
<keyword evidence="2" id="KW-1185">Reference proteome</keyword>
<evidence type="ECO:0000313" key="3">
    <source>
        <dbReference type="RefSeq" id="XP_019894918.2"/>
    </source>
</evidence>
<feature type="region of interest" description="Disordered" evidence="1">
    <location>
        <begin position="1"/>
        <end position="30"/>
    </location>
</feature>
<reference evidence="3" key="1">
    <citation type="submission" date="2025-08" db="UniProtKB">
        <authorList>
            <consortium name="RefSeq"/>
        </authorList>
    </citation>
    <scope>IDENTIFICATION</scope>
    <source>
        <strain evidence="3">Aabys</strain>
        <tissue evidence="3">Whole body</tissue>
    </source>
</reference>
<protein>
    <submittedName>
        <fullName evidence="3">Uncharacterized protein LOC101892524 isoform X1</fullName>
    </submittedName>
</protein>